<gene>
    <name evidence="2" type="ORF">NP493_223g03039</name>
</gene>
<reference evidence="2" key="1">
    <citation type="journal article" date="2023" name="Mol. Biol. Evol.">
        <title>Third-Generation Sequencing Reveals the Adaptive Role of the Epigenome in Three Deep-Sea Polychaetes.</title>
        <authorList>
            <person name="Perez M."/>
            <person name="Aroh O."/>
            <person name="Sun Y."/>
            <person name="Lan Y."/>
            <person name="Juniper S.K."/>
            <person name="Young C.R."/>
            <person name="Angers B."/>
            <person name="Qian P.Y."/>
        </authorList>
    </citation>
    <scope>NUCLEOTIDE SEQUENCE</scope>
    <source>
        <strain evidence="2">R07B-5</strain>
    </source>
</reference>
<accession>A0AAD9P0L8</accession>
<feature type="compositionally biased region" description="Polar residues" evidence="1">
    <location>
        <begin position="26"/>
        <end position="42"/>
    </location>
</feature>
<dbReference type="EMBL" id="JAODUO010000224">
    <property type="protein sequence ID" value="KAK2185760.1"/>
    <property type="molecule type" value="Genomic_DNA"/>
</dbReference>
<sequence>MSITDGINRTDHGVSRDRLPACSNKRPINNRTLSTHAHTKPQQSREGRSRGSTVTRTKCFDLATWWHIASVRLNRNGVTSLKETMCDITCTWWLINQSTRLSFPTRKRAQRSLARRAR</sequence>
<name>A0AAD9P0L8_RIDPI</name>
<feature type="region of interest" description="Disordered" evidence="1">
    <location>
        <begin position="1"/>
        <end position="54"/>
    </location>
</feature>
<dbReference type="AlphaFoldDB" id="A0AAD9P0L8"/>
<feature type="compositionally biased region" description="Basic and acidic residues" evidence="1">
    <location>
        <begin position="8"/>
        <end position="19"/>
    </location>
</feature>
<evidence type="ECO:0000313" key="2">
    <source>
        <dbReference type="EMBL" id="KAK2185760.1"/>
    </source>
</evidence>
<evidence type="ECO:0000313" key="3">
    <source>
        <dbReference type="Proteomes" id="UP001209878"/>
    </source>
</evidence>
<organism evidence="2 3">
    <name type="scientific">Ridgeia piscesae</name>
    <name type="common">Tubeworm</name>
    <dbReference type="NCBI Taxonomy" id="27915"/>
    <lineage>
        <taxon>Eukaryota</taxon>
        <taxon>Metazoa</taxon>
        <taxon>Spiralia</taxon>
        <taxon>Lophotrochozoa</taxon>
        <taxon>Annelida</taxon>
        <taxon>Polychaeta</taxon>
        <taxon>Sedentaria</taxon>
        <taxon>Canalipalpata</taxon>
        <taxon>Sabellida</taxon>
        <taxon>Siboglinidae</taxon>
        <taxon>Ridgeia</taxon>
    </lineage>
</organism>
<dbReference type="Proteomes" id="UP001209878">
    <property type="component" value="Unassembled WGS sequence"/>
</dbReference>
<evidence type="ECO:0000256" key="1">
    <source>
        <dbReference type="SAM" id="MobiDB-lite"/>
    </source>
</evidence>
<comment type="caution">
    <text evidence="2">The sequence shown here is derived from an EMBL/GenBank/DDBJ whole genome shotgun (WGS) entry which is preliminary data.</text>
</comment>
<protein>
    <submittedName>
        <fullName evidence="2">Uncharacterized protein</fullName>
    </submittedName>
</protein>
<proteinExistence type="predicted"/>
<keyword evidence="3" id="KW-1185">Reference proteome</keyword>